<protein>
    <submittedName>
        <fullName evidence="1">Uncharacterized protein</fullName>
    </submittedName>
</protein>
<accession>A0A1Q9LI55</accession>
<name>A0A1Q9LI55_9PSEU</name>
<dbReference type="RefSeq" id="WP_075976454.1">
    <property type="nucleotide sequence ID" value="NZ_MKQR01000019.1"/>
</dbReference>
<dbReference type="OrthoDB" id="4378470at2"/>
<evidence type="ECO:0000313" key="1">
    <source>
        <dbReference type="EMBL" id="OLR91737.1"/>
    </source>
</evidence>
<evidence type="ECO:0000313" key="2">
    <source>
        <dbReference type="Proteomes" id="UP000186040"/>
    </source>
</evidence>
<organism evidence="1 2">
    <name type="scientific">Actinokineospora bangkokensis</name>
    <dbReference type="NCBI Taxonomy" id="1193682"/>
    <lineage>
        <taxon>Bacteria</taxon>
        <taxon>Bacillati</taxon>
        <taxon>Actinomycetota</taxon>
        <taxon>Actinomycetes</taxon>
        <taxon>Pseudonocardiales</taxon>
        <taxon>Pseudonocardiaceae</taxon>
        <taxon>Actinokineospora</taxon>
    </lineage>
</organism>
<comment type="caution">
    <text evidence="1">The sequence shown here is derived from an EMBL/GenBank/DDBJ whole genome shotgun (WGS) entry which is preliminary data.</text>
</comment>
<sequence length="136" mass="14103">MIKVLVVVLVLLVVGGVWFASSLASHAKRKQVAQSGIAGGTPVPASWAGDHSPEARMHRRLVAASRALESLPLGDVASIERKVDIEQRINGINAQLVSAAVVSGGSKAQILAALEAQVAEVEGDVARVVVDRRGLG</sequence>
<proteinExistence type="predicted"/>
<dbReference type="AlphaFoldDB" id="A0A1Q9LI55"/>
<reference evidence="1 2" key="1">
    <citation type="submission" date="2016-10" db="EMBL/GenBank/DDBJ databases">
        <title>The Draft Genome Sequence of Actinokineospora bangkokensis 44EHWT reveals the biosynthetic pathway of antifungal compounds Thailandins with unusual extender unit butylmalonyl-CoA.</title>
        <authorList>
            <person name="Greule A."/>
            <person name="Intra B."/>
            <person name="Flemming S."/>
            <person name="Rommel M.G."/>
            <person name="Panbangred W."/>
            <person name="Bechthold A."/>
        </authorList>
    </citation>
    <scope>NUCLEOTIDE SEQUENCE [LARGE SCALE GENOMIC DNA]</scope>
    <source>
        <strain evidence="1 2">44EHW</strain>
    </source>
</reference>
<dbReference type="EMBL" id="MKQR01000019">
    <property type="protein sequence ID" value="OLR91737.1"/>
    <property type="molecule type" value="Genomic_DNA"/>
</dbReference>
<dbReference type="Proteomes" id="UP000186040">
    <property type="component" value="Unassembled WGS sequence"/>
</dbReference>
<keyword evidence="2" id="KW-1185">Reference proteome</keyword>
<gene>
    <name evidence="1" type="ORF">BJP25_24710</name>
</gene>